<feature type="compositionally biased region" description="Basic residues" evidence="1">
    <location>
        <begin position="1"/>
        <end position="10"/>
    </location>
</feature>
<feature type="region of interest" description="Disordered" evidence="1">
    <location>
        <begin position="509"/>
        <end position="529"/>
    </location>
</feature>
<dbReference type="SUPFAM" id="SSF81383">
    <property type="entry name" value="F-box domain"/>
    <property type="match status" value="1"/>
</dbReference>
<dbReference type="AlphaFoldDB" id="A0A9N9L660"/>
<feature type="region of interest" description="Disordered" evidence="1">
    <location>
        <begin position="1"/>
        <end position="50"/>
    </location>
</feature>
<accession>A0A9N9L660</accession>
<organism evidence="3 4">
    <name type="scientific">Hymenoscyphus fraxineus</name>
    <dbReference type="NCBI Taxonomy" id="746836"/>
    <lineage>
        <taxon>Eukaryota</taxon>
        <taxon>Fungi</taxon>
        <taxon>Dikarya</taxon>
        <taxon>Ascomycota</taxon>
        <taxon>Pezizomycotina</taxon>
        <taxon>Leotiomycetes</taxon>
        <taxon>Helotiales</taxon>
        <taxon>Helotiaceae</taxon>
        <taxon>Hymenoscyphus</taxon>
    </lineage>
</organism>
<evidence type="ECO:0000259" key="2">
    <source>
        <dbReference type="Pfam" id="PF12937"/>
    </source>
</evidence>
<feature type="domain" description="F-box" evidence="2">
    <location>
        <begin position="58"/>
        <end position="124"/>
    </location>
</feature>
<dbReference type="Gene3D" id="3.80.10.10">
    <property type="entry name" value="Ribonuclease Inhibitor"/>
    <property type="match status" value="1"/>
</dbReference>
<dbReference type="OrthoDB" id="5405297at2759"/>
<protein>
    <recommendedName>
        <fullName evidence="2">F-box domain-containing protein</fullName>
    </recommendedName>
</protein>
<dbReference type="InterPro" id="IPR001810">
    <property type="entry name" value="F-box_dom"/>
</dbReference>
<reference evidence="3" key="1">
    <citation type="submission" date="2021-07" db="EMBL/GenBank/DDBJ databases">
        <authorList>
            <person name="Durling M."/>
        </authorList>
    </citation>
    <scope>NUCLEOTIDE SEQUENCE</scope>
</reference>
<sequence>MKWFKRKKASKSLDHGRHGSGTRNGDPSSSSQPFDPRFSPQYSPAPYGSPPVSARTLAKLPASVLENIFGFVCPHSCDESYQSNEQSASEDTCMLCDARDLSHCAQVCRKWRAPATNVLYHSIRIDAVHYCPLEDILAEKRKRRSKLNRNAEPEDTARARLLLLHRTLRDNWDTFALKVQYFKTPYMTRETSKPDLARTVALCPNLRYLDLPEGFFTDDPSCHTLKQEVQARCPNIRKMAYMGGSERSLEVLAGGMMWRNLEVLELSRLNMDPAVLRRALGNLPNLHGLKITDMKSFDDRLLEHNDYLPPFPALTELIIHNVPNVTADGLTSWLFRSDTQDSLKTLTLEATGVHPSTLKQILDTAPKLKHLSIIESVTTSFPPGVPTLSSSSLETFHYEITSAASANSYTTTPGYYGYLTSSLLSRGLPNLRELYVRDPDFPESLIGLAPPSAPFVSDPDNYVPKPFASPTNNRFSSNNPFANMQQPVLRQDLEVYSKGLDEMEWNFSKVEPPRGHNRRGSASAARPVSSYGLNDSIGKPWLQNGGARRSVIVGNGFGGLLKIPSEEGVRPSSSAGEKGKPRKSQYDIWR</sequence>
<feature type="region of interest" description="Disordered" evidence="1">
    <location>
        <begin position="560"/>
        <end position="590"/>
    </location>
</feature>
<dbReference type="InterPro" id="IPR032675">
    <property type="entry name" value="LRR_dom_sf"/>
</dbReference>
<name>A0A9N9L660_9HELO</name>
<gene>
    <name evidence="3" type="ORF">HYFRA_00011132</name>
</gene>
<evidence type="ECO:0000256" key="1">
    <source>
        <dbReference type="SAM" id="MobiDB-lite"/>
    </source>
</evidence>
<proteinExistence type="predicted"/>
<dbReference type="EMBL" id="CAJVRL010000082">
    <property type="protein sequence ID" value="CAG8958455.1"/>
    <property type="molecule type" value="Genomic_DNA"/>
</dbReference>
<keyword evidence="4" id="KW-1185">Reference proteome</keyword>
<feature type="compositionally biased region" description="Polar residues" evidence="1">
    <location>
        <begin position="21"/>
        <end position="33"/>
    </location>
</feature>
<comment type="caution">
    <text evidence="3">The sequence shown here is derived from an EMBL/GenBank/DDBJ whole genome shotgun (WGS) entry which is preliminary data.</text>
</comment>
<dbReference type="Proteomes" id="UP000696280">
    <property type="component" value="Unassembled WGS sequence"/>
</dbReference>
<dbReference type="Gene3D" id="1.20.1280.50">
    <property type="match status" value="1"/>
</dbReference>
<evidence type="ECO:0000313" key="4">
    <source>
        <dbReference type="Proteomes" id="UP000696280"/>
    </source>
</evidence>
<dbReference type="InterPro" id="IPR036047">
    <property type="entry name" value="F-box-like_dom_sf"/>
</dbReference>
<dbReference type="SUPFAM" id="SSF52047">
    <property type="entry name" value="RNI-like"/>
    <property type="match status" value="1"/>
</dbReference>
<evidence type="ECO:0000313" key="3">
    <source>
        <dbReference type="EMBL" id="CAG8958455.1"/>
    </source>
</evidence>
<dbReference type="Pfam" id="PF12937">
    <property type="entry name" value="F-box-like"/>
    <property type="match status" value="1"/>
</dbReference>